<dbReference type="PANTHER" id="PTHR15301:SF3">
    <property type="entry name" value="PROTEIN NSG1-RELATED"/>
    <property type="match status" value="1"/>
</dbReference>
<evidence type="ECO:0000313" key="9">
    <source>
        <dbReference type="EMBL" id="KAF2196971.1"/>
    </source>
</evidence>
<gene>
    <name evidence="9" type="ORF">GQ43DRAFT_466777</name>
</gene>
<dbReference type="InterPro" id="IPR025929">
    <property type="entry name" value="INSIG_fam"/>
</dbReference>
<keyword evidence="4" id="KW-0256">Endoplasmic reticulum</keyword>
<keyword evidence="5 8" id="KW-1133">Transmembrane helix</keyword>
<evidence type="ECO:0000256" key="8">
    <source>
        <dbReference type="SAM" id="Phobius"/>
    </source>
</evidence>
<name>A0A9P4MNC8_9PLEO</name>
<dbReference type="Proteomes" id="UP000799536">
    <property type="component" value="Unassembled WGS sequence"/>
</dbReference>
<proteinExistence type="inferred from homology"/>
<feature type="compositionally biased region" description="Polar residues" evidence="7">
    <location>
        <begin position="24"/>
        <end position="45"/>
    </location>
</feature>
<protein>
    <recommendedName>
        <fullName evidence="11">Insulin-induced protein</fullName>
    </recommendedName>
</protein>
<evidence type="ECO:0000256" key="7">
    <source>
        <dbReference type="SAM" id="MobiDB-lite"/>
    </source>
</evidence>
<feature type="region of interest" description="Disordered" evidence="7">
    <location>
        <begin position="1"/>
        <end position="72"/>
    </location>
</feature>
<comment type="similarity">
    <text evidence="2">Belongs to the INSIG family.</text>
</comment>
<dbReference type="Pfam" id="PF07281">
    <property type="entry name" value="INSIG"/>
    <property type="match status" value="1"/>
</dbReference>
<accession>A0A9P4MNC8</accession>
<dbReference type="GO" id="GO:0005789">
    <property type="term" value="C:endoplasmic reticulum membrane"/>
    <property type="evidence" value="ECO:0007669"/>
    <property type="project" value="UniProtKB-SubCell"/>
</dbReference>
<dbReference type="OrthoDB" id="205546at2759"/>
<keyword evidence="10" id="KW-1185">Reference proteome</keyword>
<dbReference type="AlphaFoldDB" id="A0A9P4MNC8"/>
<reference evidence="9" key="1">
    <citation type="journal article" date="2020" name="Stud. Mycol.">
        <title>101 Dothideomycetes genomes: a test case for predicting lifestyles and emergence of pathogens.</title>
        <authorList>
            <person name="Haridas S."/>
            <person name="Albert R."/>
            <person name="Binder M."/>
            <person name="Bloem J."/>
            <person name="Labutti K."/>
            <person name="Salamov A."/>
            <person name="Andreopoulos B."/>
            <person name="Baker S."/>
            <person name="Barry K."/>
            <person name="Bills G."/>
            <person name="Bluhm B."/>
            <person name="Cannon C."/>
            <person name="Castanera R."/>
            <person name="Culley D."/>
            <person name="Daum C."/>
            <person name="Ezra D."/>
            <person name="Gonzalez J."/>
            <person name="Henrissat B."/>
            <person name="Kuo A."/>
            <person name="Liang C."/>
            <person name="Lipzen A."/>
            <person name="Lutzoni F."/>
            <person name="Magnuson J."/>
            <person name="Mondo S."/>
            <person name="Nolan M."/>
            <person name="Ohm R."/>
            <person name="Pangilinan J."/>
            <person name="Park H.-J."/>
            <person name="Ramirez L."/>
            <person name="Alfaro M."/>
            <person name="Sun H."/>
            <person name="Tritt A."/>
            <person name="Yoshinaga Y."/>
            <person name="Zwiers L.-H."/>
            <person name="Turgeon B."/>
            <person name="Goodwin S."/>
            <person name="Spatafora J."/>
            <person name="Crous P."/>
            <person name="Grigoriev I."/>
        </authorList>
    </citation>
    <scope>NUCLEOTIDE SEQUENCE</scope>
    <source>
        <strain evidence="9">ATCC 74209</strain>
    </source>
</reference>
<feature type="transmembrane region" description="Helical" evidence="8">
    <location>
        <begin position="227"/>
        <end position="255"/>
    </location>
</feature>
<evidence type="ECO:0000256" key="5">
    <source>
        <dbReference type="ARBA" id="ARBA00022989"/>
    </source>
</evidence>
<comment type="subcellular location">
    <subcellularLocation>
        <location evidence="1">Endoplasmic reticulum membrane</location>
        <topology evidence="1">Multi-pass membrane protein</topology>
    </subcellularLocation>
</comment>
<feature type="region of interest" description="Disordered" evidence="7">
    <location>
        <begin position="85"/>
        <end position="112"/>
    </location>
</feature>
<evidence type="ECO:0000313" key="10">
    <source>
        <dbReference type="Proteomes" id="UP000799536"/>
    </source>
</evidence>
<evidence type="ECO:0000256" key="4">
    <source>
        <dbReference type="ARBA" id="ARBA00022824"/>
    </source>
</evidence>
<evidence type="ECO:0000256" key="1">
    <source>
        <dbReference type="ARBA" id="ARBA00004477"/>
    </source>
</evidence>
<dbReference type="EMBL" id="ML994296">
    <property type="protein sequence ID" value="KAF2196971.1"/>
    <property type="molecule type" value="Genomic_DNA"/>
</dbReference>
<feature type="compositionally biased region" description="Polar residues" evidence="7">
    <location>
        <begin position="140"/>
        <end position="154"/>
    </location>
</feature>
<evidence type="ECO:0000256" key="2">
    <source>
        <dbReference type="ARBA" id="ARBA00007475"/>
    </source>
</evidence>
<evidence type="ECO:0008006" key="11">
    <source>
        <dbReference type="Google" id="ProtNLM"/>
    </source>
</evidence>
<comment type="caution">
    <text evidence="9">The sequence shown here is derived from an EMBL/GenBank/DDBJ whole genome shotgun (WGS) entry which is preliminary data.</text>
</comment>
<dbReference type="PANTHER" id="PTHR15301">
    <property type="entry name" value="INSULIN-INDUCED GENE 1"/>
    <property type="match status" value="1"/>
</dbReference>
<feature type="transmembrane region" description="Helical" evidence="8">
    <location>
        <begin position="450"/>
        <end position="471"/>
    </location>
</feature>
<evidence type="ECO:0000256" key="3">
    <source>
        <dbReference type="ARBA" id="ARBA00022692"/>
    </source>
</evidence>
<feature type="transmembrane region" description="Helical" evidence="8">
    <location>
        <begin position="380"/>
        <end position="397"/>
    </location>
</feature>
<feature type="region of interest" description="Disordered" evidence="7">
    <location>
        <begin position="133"/>
        <end position="154"/>
    </location>
</feature>
<organism evidence="9 10">
    <name type="scientific">Delitschia confertaspora ATCC 74209</name>
    <dbReference type="NCBI Taxonomy" id="1513339"/>
    <lineage>
        <taxon>Eukaryota</taxon>
        <taxon>Fungi</taxon>
        <taxon>Dikarya</taxon>
        <taxon>Ascomycota</taxon>
        <taxon>Pezizomycotina</taxon>
        <taxon>Dothideomycetes</taxon>
        <taxon>Pleosporomycetidae</taxon>
        <taxon>Pleosporales</taxon>
        <taxon>Delitschiaceae</taxon>
        <taxon>Delitschia</taxon>
    </lineage>
</organism>
<keyword evidence="6 8" id="KW-0472">Membrane</keyword>
<feature type="compositionally biased region" description="Low complexity" evidence="7">
    <location>
        <begin position="60"/>
        <end position="72"/>
    </location>
</feature>
<sequence length="481" mass="51718">MAEDPFISSTQHQPHIYRPIPRRNWSQASQNSQISYNSTSDSTAPSNPPSDNLHFEAPLSSTPSSPDRSSSDNFLAQLNARLLQRSRNTSNGYLHDENGTTENGDMPPRKNKSFLNMTSSTLFGIYDDVTAGSTPAIPSETETPWGTGAETPTGSSGLIQAWERGMGDWDTNAQTNGHTNGNGLGTGSPDAGLSMKARARSGSSHVQGGVSRVKVVRMGHTNKQNAVVRGFIIASKILALFLFGVTYGVIVSHLHNTKELFPMRGVGDVVDYAKWSFFASWGVAGVVLGSLLPYADLLWESEGRKKRVDEGKGRREVESEESEGFGGEQWNEVVRSVGAFVGIAFAIRKLPWQSTLQLTLTLALVNPALWYILDRSKTGFTVSILYTSLLTSFILLANPDVLPSPSLPVIMNSTRLSSVNSGGSDGNSGTGGGLGREGQLFAGVVSYESLAVATWVGSVLFCSCVCFGSIGRRLAVLGEWR</sequence>
<evidence type="ECO:0000256" key="6">
    <source>
        <dbReference type="ARBA" id="ARBA00023136"/>
    </source>
</evidence>
<keyword evidence="3 8" id="KW-0812">Transmembrane</keyword>
<feature type="transmembrane region" description="Helical" evidence="8">
    <location>
        <begin position="275"/>
        <end position="297"/>
    </location>
</feature>
<dbReference type="GO" id="GO:0016126">
    <property type="term" value="P:sterol biosynthetic process"/>
    <property type="evidence" value="ECO:0007669"/>
    <property type="project" value="TreeGrafter"/>
</dbReference>